<dbReference type="RefSeq" id="WP_208004586.1">
    <property type="nucleotide sequence ID" value="NZ_JAGDFX010000004.1"/>
</dbReference>
<dbReference type="Proteomes" id="UP000664882">
    <property type="component" value="Unassembled WGS sequence"/>
</dbReference>
<keyword evidence="3" id="KW-1185">Reference proteome</keyword>
<evidence type="ECO:0000313" key="3">
    <source>
        <dbReference type="Proteomes" id="UP000664882"/>
    </source>
</evidence>
<keyword evidence="1" id="KW-0732">Signal</keyword>
<evidence type="ECO:0000313" key="2">
    <source>
        <dbReference type="EMBL" id="MBO1518837.1"/>
    </source>
</evidence>
<comment type="caution">
    <text evidence="2">The sequence shown here is derived from an EMBL/GenBank/DDBJ whole genome shotgun (WGS) entry which is preliminary data.</text>
</comment>
<sequence length="210" mass="22666">MKKSAVILCTAAVATLSSPVYADVLGAKMGLDYFYSDLEVNNITLNDNQDNYRAYAAFEHFIPLIPNALLEYSTHGSDAAGFEQLSATAYYELLDNGLVAFDFGAGATHYSDITAIEGTSSETTPHAYIASEIMLPISNFSLFADAKFMGLKDVKGEEVTLGLGWSTDMILDLGVRVGYSISDLTFDDVAGNKDADLKSKGWILGVKAHF</sequence>
<organism evidence="2 3">
    <name type="scientific">Oceanisphaera pacifica</name>
    <dbReference type="NCBI Taxonomy" id="2818389"/>
    <lineage>
        <taxon>Bacteria</taxon>
        <taxon>Pseudomonadati</taxon>
        <taxon>Pseudomonadota</taxon>
        <taxon>Gammaproteobacteria</taxon>
        <taxon>Aeromonadales</taxon>
        <taxon>Aeromonadaceae</taxon>
        <taxon>Oceanisphaera</taxon>
    </lineage>
</organism>
<dbReference type="NCBIfam" id="TIGR04219">
    <property type="entry name" value="OMP_w_GlyGly"/>
    <property type="match status" value="1"/>
</dbReference>
<protein>
    <submittedName>
        <fullName evidence="2">TIGR04219 family outer membrane beta-barrel protein</fullName>
    </submittedName>
</protein>
<gene>
    <name evidence="2" type="ORF">J3U76_04135</name>
</gene>
<name>A0ABS3NEP8_9GAMM</name>
<evidence type="ECO:0000256" key="1">
    <source>
        <dbReference type="SAM" id="SignalP"/>
    </source>
</evidence>
<dbReference type="InterPro" id="IPR026387">
    <property type="entry name" value="OMP_w_GlyGly"/>
</dbReference>
<accession>A0ABS3NEP8</accession>
<reference evidence="2 3" key="1">
    <citation type="submission" date="2021-03" db="EMBL/GenBank/DDBJ databases">
        <title>Oceanisphaera sp. nov., isolated from the intestine.</title>
        <authorList>
            <person name="Zhao L.-H."/>
            <person name="Shi L.-F."/>
        </authorList>
    </citation>
    <scope>NUCLEOTIDE SEQUENCE [LARGE SCALE GENOMIC DNA]</scope>
    <source>
        <strain evidence="2 3">DM8</strain>
    </source>
</reference>
<feature type="chain" id="PRO_5046035978" evidence="1">
    <location>
        <begin position="23"/>
        <end position="210"/>
    </location>
</feature>
<proteinExistence type="predicted"/>
<feature type="signal peptide" evidence="1">
    <location>
        <begin position="1"/>
        <end position="22"/>
    </location>
</feature>
<dbReference type="EMBL" id="JAGDFX010000004">
    <property type="protein sequence ID" value="MBO1518837.1"/>
    <property type="molecule type" value="Genomic_DNA"/>
</dbReference>